<sequence>MSLTLFKYLLRVIRRTKDLLIMRDMKLKGKFNRDMNKSRSIGIYWKQRLPVDRYRKLGIEAMIAKGNDT</sequence>
<protein>
    <submittedName>
        <fullName evidence="1">CLUMA_CG002946, isoform A</fullName>
    </submittedName>
</protein>
<keyword evidence="2" id="KW-1185">Reference proteome</keyword>
<accession>A0A1J1HSL4</accession>
<proteinExistence type="predicted"/>
<dbReference type="EMBL" id="CVRI01000011">
    <property type="protein sequence ID" value="CRK89185.1"/>
    <property type="molecule type" value="Genomic_DNA"/>
</dbReference>
<organism evidence="1 2">
    <name type="scientific">Clunio marinus</name>
    <dbReference type="NCBI Taxonomy" id="568069"/>
    <lineage>
        <taxon>Eukaryota</taxon>
        <taxon>Metazoa</taxon>
        <taxon>Ecdysozoa</taxon>
        <taxon>Arthropoda</taxon>
        <taxon>Hexapoda</taxon>
        <taxon>Insecta</taxon>
        <taxon>Pterygota</taxon>
        <taxon>Neoptera</taxon>
        <taxon>Endopterygota</taxon>
        <taxon>Diptera</taxon>
        <taxon>Nematocera</taxon>
        <taxon>Chironomoidea</taxon>
        <taxon>Chironomidae</taxon>
        <taxon>Clunio</taxon>
    </lineage>
</organism>
<gene>
    <name evidence="1" type="ORF">CLUMA_CG002946</name>
</gene>
<dbReference type="AlphaFoldDB" id="A0A1J1HSL4"/>
<evidence type="ECO:0000313" key="2">
    <source>
        <dbReference type="Proteomes" id="UP000183832"/>
    </source>
</evidence>
<name>A0A1J1HSL4_9DIPT</name>
<evidence type="ECO:0000313" key="1">
    <source>
        <dbReference type="EMBL" id="CRK89185.1"/>
    </source>
</evidence>
<dbReference type="Proteomes" id="UP000183832">
    <property type="component" value="Unassembled WGS sequence"/>
</dbReference>
<reference evidence="1 2" key="1">
    <citation type="submission" date="2015-04" db="EMBL/GenBank/DDBJ databases">
        <authorList>
            <person name="Syromyatnikov M.Y."/>
            <person name="Popov V.N."/>
        </authorList>
    </citation>
    <scope>NUCLEOTIDE SEQUENCE [LARGE SCALE GENOMIC DNA]</scope>
</reference>